<sequence>MNNLLLKNLGLELVRILSKSPFSHVFISECLTNRELVSARTKERTYIFPLYLYHDKPKGEQKPILNFTPEFLQAIKEALGTEPTPEEIFYYIYAVLYSPTYRKRYEEFLKIEFPRVPLTKDYEKFKNLGELGKELVELHFESSSRDE</sequence>
<proteinExistence type="predicted"/>
<name>A0A7G9Z5X4_9EURY</name>
<protein>
    <recommendedName>
        <fullName evidence="1">Type ISP restriction-modification enzyme LLaBIII C-terminal specificity domain-containing protein</fullName>
    </recommendedName>
</protein>
<evidence type="ECO:0000313" key="2">
    <source>
        <dbReference type="EMBL" id="QNO55658.1"/>
    </source>
</evidence>
<dbReference type="InterPro" id="IPR041635">
    <property type="entry name" value="Type_ISP_LLaBIII_C"/>
</dbReference>
<organism evidence="2">
    <name type="scientific">Candidatus Methanophaga sp. ANME-1 ERB7</name>
    <dbReference type="NCBI Taxonomy" id="2759913"/>
    <lineage>
        <taxon>Archaea</taxon>
        <taxon>Methanobacteriati</taxon>
        <taxon>Methanobacteriota</taxon>
        <taxon>Stenosarchaea group</taxon>
        <taxon>Methanomicrobia</taxon>
        <taxon>Candidatus Methanophagales</taxon>
        <taxon>Candidatus Methanophagaceae</taxon>
        <taxon>Candidatus Methanophaga</taxon>
    </lineage>
</organism>
<accession>A0A7G9Z5X4</accession>
<reference evidence="2" key="1">
    <citation type="submission" date="2020-06" db="EMBL/GenBank/DDBJ databases">
        <title>Unique genomic features of the anaerobic methanotrophic archaea.</title>
        <authorList>
            <person name="Chadwick G.L."/>
            <person name="Skennerton C.T."/>
            <person name="Laso-Perez R."/>
            <person name="Leu A.O."/>
            <person name="Speth D.R."/>
            <person name="Yu H."/>
            <person name="Morgan-Lang C."/>
            <person name="Hatzenpichler R."/>
            <person name="Goudeau D."/>
            <person name="Malmstrom R."/>
            <person name="Brazelton W.J."/>
            <person name="Woyke T."/>
            <person name="Hallam S.J."/>
            <person name="Tyson G.W."/>
            <person name="Wegener G."/>
            <person name="Boetius A."/>
            <person name="Orphan V."/>
        </authorList>
    </citation>
    <scope>NUCLEOTIDE SEQUENCE</scope>
</reference>
<dbReference type="AlphaFoldDB" id="A0A7G9Z5X4"/>
<evidence type="ECO:0000259" key="1">
    <source>
        <dbReference type="Pfam" id="PF18135"/>
    </source>
</evidence>
<gene>
    <name evidence="2" type="ORF">AMFAPHJD_00033</name>
</gene>
<dbReference type="EMBL" id="MT631624">
    <property type="protein sequence ID" value="QNO55658.1"/>
    <property type="molecule type" value="Genomic_DNA"/>
</dbReference>
<dbReference type="Pfam" id="PF18135">
    <property type="entry name" value="Type_ISP_C"/>
    <property type="match status" value="1"/>
</dbReference>
<feature type="domain" description="Type ISP restriction-modification enzyme LLaBIII C-terminal specificity" evidence="1">
    <location>
        <begin position="6"/>
        <end position="143"/>
    </location>
</feature>